<evidence type="ECO:0000313" key="4">
    <source>
        <dbReference type="Proteomes" id="UP000198287"/>
    </source>
</evidence>
<feature type="domain" description="PiggyBac transposable element-derived protein" evidence="2">
    <location>
        <begin position="94"/>
        <end position="455"/>
    </location>
</feature>
<keyword evidence="4" id="KW-1185">Reference proteome</keyword>
<dbReference type="OrthoDB" id="8194810at2759"/>
<sequence>MSGILVSNQGTVEAIDVADNWEPEWMRNDEMEEGNDPEEYLQFEEITSDDEEPVASRIDGIEWEGDSEYFFPETPDFLDPVTFVSDEDISPASTPLFILQKIVTPDIVDEIITQTNLYADQKAIPNWKNVGVPELWRFFGLNMLTGVVQKPSLKDYWTRDPLTATPFFNEVMSRNRFEQILRGLHFVDLEEPTLDTNDRFHKMGTILPNILKNFRKLVNPGEFLTLDEELMPYKGALSFKQYNPKKRGRFGVKSFFLMDCQHRFVLDILPYQGKSTRISNPSWIKMYGFGGAAVLTMLEKGYLGKYHRLVVDNYFQSPVLAKTLLEKKTFVLGTVRKDRKFMPKFIDHVTSRPSRLKKGEVETFSDGDLLLERWMDRREVLMLNTFIHHRMEDCESQNPRNAQVKPASVLVYNKSMGALDDMDKIIRPYQALRKTLKWYRKFAFHLFDICVYNSWVVYCHMNSRRSTGYKQYLSNLIKEIMSANVTIRSTKGRPVSLPHQPSFNSLRHFSSTLRNNAGKKVRGNCHLCWKTMNKLRKATSFRCEACGVWLCIDGENSCHKKYHITGAANSQSLQRPQFENLNSQNGVSRAHDEDVAPLCSTRVGPRGRPNASAGVYFHRPGKPCSRRRLCNRVPLGGPSDPRLTRWERTRKSAPIKASNSGTRPAPRGAPPALLASPAGSPPGEPAWWEEHWRGDLPVRLSPCSVAPPDHPSDGKRVGAVGQTTGGPDSPERQGGPGAQLQWGAHPGTRPPRAPPAD</sequence>
<evidence type="ECO:0000313" key="3">
    <source>
        <dbReference type="EMBL" id="OXA56005.1"/>
    </source>
</evidence>
<dbReference type="EMBL" id="LNIX01000004">
    <property type="protein sequence ID" value="OXA56005.1"/>
    <property type="molecule type" value="Genomic_DNA"/>
</dbReference>
<organism evidence="3 4">
    <name type="scientific">Folsomia candida</name>
    <name type="common">Springtail</name>
    <dbReference type="NCBI Taxonomy" id="158441"/>
    <lineage>
        <taxon>Eukaryota</taxon>
        <taxon>Metazoa</taxon>
        <taxon>Ecdysozoa</taxon>
        <taxon>Arthropoda</taxon>
        <taxon>Hexapoda</taxon>
        <taxon>Collembola</taxon>
        <taxon>Entomobryomorpha</taxon>
        <taxon>Isotomoidea</taxon>
        <taxon>Isotomidae</taxon>
        <taxon>Proisotominae</taxon>
        <taxon>Folsomia</taxon>
    </lineage>
</organism>
<dbReference type="InterPro" id="IPR029526">
    <property type="entry name" value="PGBD"/>
</dbReference>
<comment type="caution">
    <text evidence="3">The sequence shown here is derived from an EMBL/GenBank/DDBJ whole genome shotgun (WGS) entry which is preliminary data.</text>
</comment>
<gene>
    <name evidence="3" type="ORF">Fcan01_09881</name>
</gene>
<dbReference type="Proteomes" id="UP000198287">
    <property type="component" value="Unassembled WGS sequence"/>
</dbReference>
<dbReference type="PANTHER" id="PTHR46599">
    <property type="entry name" value="PIGGYBAC TRANSPOSABLE ELEMENT-DERIVED PROTEIN 4"/>
    <property type="match status" value="1"/>
</dbReference>
<proteinExistence type="predicted"/>
<feature type="compositionally biased region" description="Low complexity" evidence="1">
    <location>
        <begin position="663"/>
        <end position="678"/>
    </location>
</feature>
<accession>A0A226EEL2</accession>
<name>A0A226EEL2_FOLCA</name>
<protein>
    <submittedName>
        <fullName evidence="3">PiggyBac transposable element-derived protein 4</fullName>
    </submittedName>
</protein>
<evidence type="ECO:0000256" key="1">
    <source>
        <dbReference type="SAM" id="MobiDB-lite"/>
    </source>
</evidence>
<dbReference type="Pfam" id="PF13843">
    <property type="entry name" value="DDE_Tnp_1_7"/>
    <property type="match status" value="1"/>
</dbReference>
<feature type="region of interest" description="Disordered" evidence="1">
    <location>
        <begin position="628"/>
        <end position="757"/>
    </location>
</feature>
<feature type="compositionally biased region" description="Pro residues" evidence="1">
    <location>
        <begin position="748"/>
        <end position="757"/>
    </location>
</feature>
<dbReference type="PANTHER" id="PTHR46599:SF3">
    <property type="entry name" value="PIGGYBAC TRANSPOSABLE ELEMENT-DERIVED PROTEIN 4"/>
    <property type="match status" value="1"/>
</dbReference>
<evidence type="ECO:0000259" key="2">
    <source>
        <dbReference type="Pfam" id="PF13843"/>
    </source>
</evidence>
<reference evidence="3 4" key="1">
    <citation type="submission" date="2015-12" db="EMBL/GenBank/DDBJ databases">
        <title>The genome of Folsomia candida.</title>
        <authorList>
            <person name="Faddeeva A."/>
            <person name="Derks M.F."/>
            <person name="Anvar Y."/>
            <person name="Smit S."/>
            <person name="Van Straalen N."/>
            <person name="Roelofs D."/>
        </authorList>
    </citation>
    <scope>NUCLEOTIDE SEQUENCE [LARGE SCALE GENOMIC DNA]</scope>
    <source>
        <strain evidence="3 4">VU population</strain>
        <tissue evidence="3">Whole body</tissue>
    </source>
</reference>
<dbReference type="AlphaFoldDB" id="A0A226EEL2"/>